<reference evidence="1" key="1">
    <citation type="journal article" date="2021" name="PeerJ">
        <title>Extensive microbial diversity within the chicken gut microbiome revealed by metagenomics and culture.</title>
        <authorList>
            <person name="Gilroy R."/>
            <person name="Ravi A."/>
            <person name="Getino M."/>
            <person name="Pursley I."/>
            <person name="Horton D.L."/>
            <person name="Alikhan N.F."/>
            <person name="Baker D."/>
            <person name="Gharbi K."/>
            <person name="Hall N."/>
            <person name="Watson M."/>
            <person name="Adriaenssens E.M."/>
            <person name="Foster-Nyarko E."/>
            <person name="Jarju S."/>
            <person name="Secka A."/>
            <person name="Antonio M."/>
            <person name="Oren A."/>
            <person name="Chaudhuri R.R."/>
            <person name="La Ragione R."/>
            <person name="Hildebrand F."/>
            <person name="Pallen M.J."/>
        </authorList>
    </citation>
    <scope>NUCLEOTIDE SEQUENCE</scope>
    <source>
        <strain evidence="1">CHK169-4300</strain>
    </source>
</reference>
<reference evidence="1" key="2">
    <citation type="submission" date="2021-04" db="EMBL/GenBank/DDBJ databases">
        <authorList>
            <person name="Gilroy R."/>
        </authorList>
    </citation>
    <scope>NUCLEOTIDE SEQUENCE</scope>
    <source>
        <strain evidence="1">CHK169-4300</strain>
    </source>
</reference>
<sequence>MALLCDYRAGRLGLWNQFTIIVPGDGACGTNLQLSCQETGLLEPPYDYRAVRRSLWHLLVALMM</sequence>
<comment type="caution">
    <text evidence="1">The sequence shown here is derived from an EMBL/GenBank/DDBJ whole genome shotgun (WGS) entry which is preliminary data.</text>
</comment>
<dbReference type="Proteomes" id="UP000824106">
    <property type="component" value="Unassembled WGS sequence"/>
</dbReference>
<accession>A0A9D2JYB0</accession>
<organism evidence="1 2">
    <name type="scientific">Candidatus Atopostipes pullistercoris</name>
    <dbReference type="NCBI Taxonomy" id="2838467"/>
    <lineage>
        <taxon>Bacteria</taxon>
        <taxon>Bacillati</taxon>
        <taxon>Bacillota</taxon>
        <taxon>Bacilli</taxon>
        <taxon>Lactobacillales</taxon>
        <taxon>Carnobacteriaceae</taxon>
        <taxon>Atopostipes</taxon>
    </lineage>
</organism>
<protein>
    <submittedName>
        <fullName evidence="1">Uncharacterized protein</fullName>
    </submittedName>
</protein>
<dbReference type="EMBL" id="DXAZ01000061">
    <property type="protein sequence ID" value="HIZ71003.1"/>
    <property type="molecule type" value="Genomic_DNA"/>
</dbReference>
<gene>
    <name evidence="1" type="ORF">H9808_04480</name>
</gene>
<evidence type="ECO:0000313" key="2">
    <source>
        <dbReference type="Proteomes" id="UP000824106"/>
    </source>
</evidence>
<proteinExistence type="predicted"/>
<dbReference type="AlphaFoldDB" id="A0A9D2JYB0"/>
<evidence type="ECO:0000313" key="1">
    <source>
        <dbReference type="EMBL" id="HIZ71003.1"/>
    </source>
</evidence>
<name>A0A9D2JYB0_9LACT</name>